<dbReference type="AlphaFoldDB" id="A0A916SW13"/>
<dbReference type="InterPro" id="IPR029068">
    <property type="entry name" value="Glyas_Bleomycin-R_OHBP_Dase"/>
</dbReference>
<sequence>MARADVALSLIHVNDGEDRAMADRPTTGVTPFLTVRDRRGREALAFYEKAFGAAVVERNVAEDGERLMQASLRINGGWVMLSDEFPEWTGRAAPPPEGVTLHLQVDDADRWAARAVAAGAVLTMPVAAQFWGDRYGQVVDPFGHRWSIGSPVR</sequence>
<accession>A0A916SW13</accession>
<name>A0A916SW13_9SPHN</name>
<dbReference type="Pfam" id="PF00903">
    <property type="entry name" value="Glyoxalase"/>
    <property type="match status" value="1"/>
</dbReference>
<dbReference type="Proteomes" id="UP000623067">
    <property type="component" value="Unassembled WGS sequence"/>
</dbReference>
<dbReference type="PROSITE" id="PS51819">
    <property type="entry name" value="VOC"/>
    <property type="match status" value="1"/>
</dbReference>
<dbReference type="InterPro" id="IPR004360">
    <property type="entry name" value="Glyas_Fos-R_dOase_dom"/>
</dbReference>
<protein>
    <recommendedName>
        <fullName evidence="1">VOC domain-containing protein</fullName>
    </recommendedName>
</protein>
<organism evidence="2 3">
    <name type="scientific">Sphingomonas metalli</name>
    <dbReference type="NCBI Taxonomy" id="1779358"/>
    <lineage>
        <taxon>Bacteria</taxon>
        <taxon>Pseudomonadati</taxon>
        <taxon>Pseudomonadota</taxon>
        <taxon>Alphaproteobacteria</taxon>
        <taxon>Sphingomonadales</taxon>
        <taxon>Sphingomonadaceae</taxon>
        <taxon>Sphingomonas</taxon>
    </lineage>
</organism>
<dbReference type="EMBL" id="BMIH01000001">
    <property type="protein sequence ID" value="GGB19790.1"/>
    <property type="molecule type" value="Genomic_DNA"/>
</dbReference>
<comment type="caution">
    <text evidence="2">The sequence shown here is derived from an EMBL/GenBank/DDBJ whole genome shotgun (WGS) entry which is preliminary data.</text>
</comment>
<reference evidence="2" key="1">
    <citation type="journal article" date="2014" name="Int. J. Syst. Evol. Microbiol.">
        <title>Complete genome sequence of Corynebacterium casei LMG S-19264T (=DSM 44701T), isolated from a smear-ripened cheese.</title>
        <authorList>
            <consortium name="US DOE Joint Genome Institute (JGI-PGF)"/>
            <person name="Walter F."/>
            <person name="Albersmeier A."/>
            <person name="Kalinowski J."/>
            <person name="Ruckert C."/>
        </authorList>
    </citation>
    <scope>NUCLEOTIDE SEQUENCE</scope>
    <source>
        <strain evidence="2">CGMCC 1.15330</strain>
    </source>
</reference>
<dbReference type="Gene3D" id="3.10.180.10">
    <property type="entry name" value="2,3-Dihydroxybiphenyl 1,2-Dioxygenase, domain 1"/>
    <property type="match status" value="1"/>
</dbReference>
<dbReference type="CDD" id="cd07246">
    <property type="entry name" value="VOC_like"/>
    <property type="match status" value="1"/>
</dbReference>
<feature type="domain" description="VOC" evidence="1">
    <location>
        <begin position="28"/>
        <end position="151"/>
    </location>
</feature>
<dbReference type="SUPFAM" id="SSF54593">
    <property type="entry name" value="Glyoxalase/Bleomycin resistance protein/Dihydroxybiphenyl dioxygenase"/>
    <property type="match status" value="1"/>
</dbReference>
<dbReference type="PANTHER" id="PTHR34109">
    <property type="entry name" value="BNAUNNG04460D PROTEIN-RELATED"/>
    <property type="match status" value="1"/>
</dbReference>
<reference evidence="2" key="2">
    <citation type="submission" date="2020-09" db="EMBL/GenBank/DDBJ databases">
        <authorList>
            <person name="Sun Q."/>
            <person name="Zhou Y."/>
        </authorList>
    </citation>
    <scope>NUCLEOTIDE SEQUENCE</scope>
    <source>
        <strain evidence="2">CGMCC 1.15330</strain>
    </source>
</reference>
<evidence type="ECO:0000259" key="1">
    <source>
        <dbReference type="PROSITE" id="PS51819"/>
    </source>
</evidence>
<evidence type="ECO:0000313" key="3">
    <source>
        <dbReference type="Proteomes" id="UP000623067"/>
    </source>
</evidence>
<dbReference type="PANTHER" id="PTHR34109:SF1">
    <property type="entry name" value="VOC DOMAIN-CONTAINING PROTEIN"/>
    <property type="match status" value="1"/>
</dbReference>
<evidence type="ECO:0000313" key="2">
    <source>
        <dbReference type="EMBL" id="GGB19790.1"/>
    </source>
</evidence>
<proteinExistence type="predicted"/>
<dbReference type="InterPro" id="IPR037523">
    <property type="entry name" value="VOC_core"/>
</dbReference>
<gene>
    <name evidence="2" type="ORF">GCM10011380_06710</name>
</gene>
<keyword evidence="3" id="KW-1185">Reference proteome</keyword>